<dbReference type="InterPro" id="IPR010065">
    <property type="entry name" value="AA_ABC_transptr_permease_3TM"/>
</dbReference>
<keyword evidence="6" id="KW-0029">Amino-acid transport</keyword>
<evidence type="ECO:0000256" key="5">
    <source>
        <dbReference type="ARBA" id="ARBA00022692"/>
    </source>
</evidence>
<evidence type="ECO:0000256" key="8">
    <source>
        <dbReference type="ARBA" id="ARBA00023136"/>
    </source>
</evidence>
<dbReference type="GO" id="GO:0043190">
    <property type="term" value="C:ATP-binding cassette (ABC) transporter complex"/>
    <property type="evidence" value="ECO:0007669"/>
    <property type="project" value="InterPro"/>
</dbReference>
<evidence type="ECO:0000256" key="4">
    <source>
        <dbReference type="ARBA" id="ARBA00022475"/>
    </source>
</evidence>
<dbReference type="InterPro" id="IPR043429">
    <property type="entry name" value="ArtM/GltK/GlnP/TcyL/YhdX-like"/>
</dbReference>
<keyword evidence="3" id="KW-0813">Transport</keyword>
<reference evidence="11" key="1">
    <citation type="submission" date="2021-06" db="EMBL/GenBank/DDBJ databases">
        <authorList>
            <person name="Nardi T."/>
            <person name="Nardi T."/>
        </authorList>
    </citation>
    <scope>NUCLEOTIDE SEQUENCE</scope>
</reference>
<keyword evidence="4" id="KW-1003">Cell membrane</keyword>
<gene>
    <name evidence="11" type="ORF">MHYMCMPASI_01111</name>
</gene>
<keyword evidence="7 9" id="KW-1133">Transmembrane helix</keyword>
<name>A0A8S4C1J4_9ACAR</name>
<feature type="transmembrane region" description="Helical" evidence="9">
    <location>
        <begin position="6"/>
        <end position="38"/>
    </location>
</feature>
<dbReference type="PANTHER" id="PTHR30614:SF20">
    <property type="entry name" value="GLUTAMINE TRANSPORT SYSTEM PERMEASE PROTEIN GLNP"/>
    <property type="match status" value="1"/>
</dbReference>
<keyword evidence="12" id="KW-1185">Reference proteome</keyword>
<dbReference type="Gene3D" id="1.10.3720.10">
    <property type="entry name" value="MetI-like"/>
    <property type="match status" value="1"/>
</dbReference>
<comment type="similarity">
    <text evidence="2">Belongs to the binding-protein-dependent transport system permease family. HisMQ subfamily.</text>
</comment>
<dbReference type="PANTHER" id="PTHR30614">
    <property type="entry name" value="MEMBRANE COMPONENT OF AMINO ACID ABC TRANSPORTER"/>
    <property type="match status" value="1"/>
</dbReference>
<evidence type="ECO:0000313" key="11">
    <source>
        <dbReference type="EMBL" id="CAG7599609.1"/>
    </source>
</evidence>
<proteinExistence type="inferred from homology"/>
<feature type="domain" description="ABC transmembrane type-1" evidence="10">
    <location>
        <begin position="12"/>
        <end position="201"/>
    </location>
</feature>
<feature type="transmembrane region" description="Helical" evidence="9">
    <location>
        <begin position="183"/>
        <end position="204"/>
    </location>
</feature>
<evidence type="ECO:0000256" key="3">
    <source>
        <dbReference type="ARBA" id="ARBA00022448"/>
    </source>
</evidence>
<evidence type="ECO:0000259" key="10">
    <source>
        <dbReference type="PROSITE" id="PS50928"/>
    </source>
</evidence>
<dbReference type="EMBL" id="CAJVAF010000347">
    <property type="protein sequence ID" value="CAG7599609.1"/>
    <property type="molecule type" value="Genomic_DNA"/>
</dbReference>
<dbReference type="Proteomes" id="UP000837675">
    <property type="component" value="Unassembled WGS sequence"/>
</dbReference>
<organism evidence="11 12">
    <name type="scientific">Hyalomma marginatum</name>
    <dbReference type="NCBI Taxonomy" id="34627"/>
    <lineage>
        <taxon>Eukaryota</taxon>
        <taxon>Metazoa</taxon>
        <taxon>Ecdysozoa</taxon>
        <taxon>Arthropoda</taxon>
        <taxon>Chelicerata</taxon>
        <taxon>Arachnida</taxon>
        <taxon>Acari</taxon>
        <taxon>Parasitiformes</taxon>
        <taxon>Ixodida</taxon>
        <taxon>Ixodoidea</taxon>
        <taxon>Ixodidae</taxon>
        <taxon>Hyalomminae</taxon>
        <taxon>Hyalomma</taxon>
    </lineage>
</organism>
<accession>A0A8S4C1J4</accession>
<dbReference type="SUPFAM" id="SSF161098">
    <property type="entry name" value="MetI-like"/>
    <property type="match status" value="1"/>
</dbReference>
<dbReference type="AlphaFoldDB" id="A0A8S4C1J4"/>
<evidence type="ECO:0000256" key="7">
    <source>
        <dbReference type="ARBA" id="ARBA00022989"/>
    </source>
</evidence>
<comment type="caution">
    <text evidence="11">The sequence shown here is derived from an EMBL/GenBank/DDBJ whole genome shotgun (WGS) entry which is preliminary data.</text>
</comment>
<dbReference type="GO" id="GO:0022857">
    <property type="term" value="F:transmembrane transporter activity"/>
    <property type="evidence" value="ECO:0007669"/>
    <property type="project" value="InterPro"/>
</dbReference>
<evidence type="ECO:0000256" key="1">
    <source>
        <dbReference type="ARBA" id="ARBA00004651"/>
    </source>
</evidence>
<dbReference type="InterPro" id="IPR000515">
    <property type="entry name" value="MetI-like"/>
</dbReference>
<dbReference type="GO" id="GO:0006865">
    <property type="term" value="P:amino acid transport"/>
    <property type="evidence" value="ECO:0007669"/>
    <property type="project" value="UniProtKB-KW"/>
</dbReference>
<feature type="transmembrane region" description="Helical" evidence="9">
    <location>
        <begin position="50"/>
        <end position="71"/>
    </location>
</feature>
<evidence type="ECO:0000256" key="2">
    <source>
        <dbReference type="ARBA" id="ARBA00010072"/>
    </source>
</evidence>
<sequence length="213" mass="23473">MNGWYLYILSGIGVTLKCAFFAAIIGISFGSVLAIARISENILLKNISRLYISLIRGTPLMVQLSIIYFGISGMFEIRISPTIAGLIAFSMNSSAYIAEIVRGGILAIDKGQFEAAKALSIPHYLMMKDIIIPQVFRNISPSLVNEVINLIKESAIIAIIGEADIMRRAQLAASATYDFFKPLLFAALCYYVLVLVLSIIAKYMEDKINANYK</sequence>
<protein>
    <submittedName>
        <fullName evidence="11">Amino acid ABC transporter permease</fullName>
    </submittedName>
</protein>
<dbReference type="InterPro" id="IPR035906">
    <property type="entry name" value="MetI-like_sf"/>
</dbReference>
<dbReference type="NCBIfam" id="TIGR01726">
    <property type="entry name" value="HEQRo_perm_3TM"/>
    <property type="match status" value="1"/>
</dbReference>
<comment type="subcellular location">
    <subcellularLocation>
        <location evidence="1">Cell membrane</location>
        <topology evidence="1">Multi-pass membrane protein</topology>
    </subcellularLocation>
</comment>
<evidence type="ECO:0000313" key="12">
    <source>
        <dbReference type="Proteomes" id="UP000837675"/>
    </source>
</evidence>
<keyword evidence="5 9" id="KW-0812">Transmembrane</keyword>
<keyword evidence="8 9" id="KW-0472">Membrane</keyword>
<dbReference type="Pfam" id="PF00528">
    <property type="entry name" value="BPD_transp_1"/>
    <property type="match status" value="1"/>
</dbReference>
<dbReference type="CDD" id="cd06261">
    <property type="entry name" value="TM_PBP2"/>
    <property type="match status" value="1"/>
</dbReference>
<evidence type="ECO:0000256" key="6">
    <source>
        <dbReference type="ARBA" id="ARBA00022970"/>
    </source>
</evidence>
<dbReference type="PROSITE" id="PS50928">
    <property type="entry name" value="ABC_TM1"/>
    <property type="match status" value="1"/>
</dbReference>
<evidence type="ECO:0000256" key="9">
    <source>
        <dbReference type="SAM" id="Phobius"/>
    </source>
</evidence>